<evidence type="ECO:0000313" key="11">
    <source>
        <dbReference type="EMBL" id="HIU02898.1"/>
    </source>
</evidence>
<keyword evidence="4 9" id="KW-0812">Transmembrane</keyword>
<gene>
    <name evidence="9 11" type="primary">lspA</name>
    <name evidence="11" type="ORF">IAB63_06550</name>
</gene>
<feature type="active site" evidence="9">
    <location>
        <position position="132"/>
    </location>
</feature>
<evidence type="ECO:0000256" key="9">
    <source>
        <dbReference type="HAMAP-Rule" id="MF_00161"/>
    </source>
</evidence>
<keyword evidence="5 9" id="KW-0064">Aspartyl protease</keyword>
<dbReference type="Proteomes" id="UP000824164">
    <property type="component" value="Unassembled WGS sequence"/>
</dbReference>
<dbReference type="EMBL" id="DVLT01000042">
    <property type="protein sequence ID" value="HIU02898.1"/>
    <property type="molecule type" value="Genomic_DNA"/>
</dbReference>
<feature type="active site" evidence="9">
    <location>
        <position position="116"/>
    </location>
</feature>
<sequence length="175" mass="19853">MKYIKGLGAAILLILLDQLAKYLAVTILKPVVEIPLIPGVLSFYYHENRGAVWGLMQGSFPILGLITVFILIALIWFYCRIPDAKKYKALKVITVFLMAGAAGNLIDRVFRHFVVDFIYFKLIDFPIFNVADIYVTVSAFLLILLVAFYYKDEHDFDFIFSRKAKAASDRNGTGE</sequence>
<dbReference type="NCBIfam" id="TIGR00077">
    <property type="entry name" value="lspA"/>
    <property type="match status" value="1"/>
</dbReference>
<reference evidence="11" key="2">
    <citation type="journal article" date="2021" name="PeerJ">
        <title>Extensive microbial diversity within the chicken gut microbiome revealed by metagenomics and culture.</title>
        <authorList>
            <person name="Gilroy R."/>
            <person name="Ravi A."/>
            <person name="Getino M."/>
            <person name="Pursley I."/>
            <person name="Horton D.L."/>
            <person name="Alikhan N.F."/>
            <person name="Baker D."/>
            <person name="Gharbi K."/>
            <person name="Hall N."/>
            <person name="Watson M."/>
            <person name="Adriaenssens E.M."/>
            <person name="Foster-Nyarko E."/>
            <person name="Jarju S."/>
            <person name="Secka A."/>
            <person name="Antonio M."/>
            <person name="Oren A."/>
            <person name="Chaudhuri R.R."/>
            <person name="La Ragione R."/>
            <person name="Hildebrand F."/>
            <person name="Pallen M.J."/>
        </authorList>
    </citation>
    <scope>NUCLEOTIDE SEQUENCE</scope>
    <source>
        <strain evidence="11">CHK187-14744</strain>
    </source>
</reference>
<keyword evidence="6 9" id="KW-0378">Hydrolase</keyword>
<feature type="transmembrane region" description="Helical" evidence="9">
    <location>
        <begin position="51"/>
        <end position="77"/>
    </location>
</feature>
<feature type="transmembrane region" description="Helical" evidence="9">
    <location>
        <begin position="89"/>
        <end position="106"/>
    </location>
</feature>
<evidence type="ECO:0000256" key="5">
    <source>
        <dbReference type="ARBA" id="ARBA00022750"/>
    </source>
</evidence>
<evidence type="ECO:0000256" key="10">
    <source>
        <dbReference type="RuleBase" id="RU004181"/>
    </source>
</evidence>
<comment type="subcellular location">
    <subcellularLocation>
        <location evidence="9">Cell membrane</location>
        <topology evidence="9">Multi-pass membrane protein</topology>
    </subcellularLocation>
</comment>
<comment type="caution">
    <text evidence="9">Lacks conserved residue(s) required for the propagation of feature annotation.</text>
</comment>
<keyword evidence="2 9" id="KW-1003">Cell membrane</keyword>
<accession>A0A9D1KWZ7</accession>
<evidence type="ECO:0000256" key="1">
    <source>
        <dbReference type="ARBA" id="ARBA00006139"/>
    </source>
</evidence>
<organism evidence="11 12">
    <name type="scientific">Candidatus Onthocola gallistercoris</name>
    <dbReference type="NCBI Taxonomy" id="2840876"/>
    <lineage>
        <taxon>Bacteria</taxon>
        <taxon>Bacillati</taxon>
        <taxon>Bacillota</taxon>
        <taxon>Bacilli</taxon>
        <taxon>Candidatus Onthocola</taxon>
    </lineage>
</organism>
<keyword evidence="3 9" id="KW-0645">Protease</keyword>
<evidence type="ECO:0000256" key="3">
    <source>
        <dbReference type="ARBA" id="ARBA00022670"/>
    </source>
</evidence>
<proteinExistence type="inferred from homology"/>
<evidence type="ECO:0000256" key="2">
    <source>
        <dbReference type="ARBA" id="ARBA00022475"/>
    </source>
</evidence>
<dbReference type="PANTHER" id="PTHR33695">
    <property type="entry name" value="LIPOPROTEIN SIGNAL PEPTIDASE"/>
    <property type="match status" value="1"/>
</dbReference>
<name>A0A9D1KWZ7_9FIRM</name>
<protein>
    <recommendedName>
        <fullName evidence="9">Lipoprotein signal peptidase</fullName>
        <ecNumber evidence="9">3.4.23.36</ecNumber>
    </recommendedName>
    <alternativeName>
        <fullName evidence="9">Prolipoprotein signal peptidase</fullName>
    </alternativeName>
    <alternativeName>
        <fullName evidence="9">Signal peptidase II</fullName>
        <shortName evidence="9">SPase II</shortName>
    </alternativeName>
</protein>
<dbReference type="PANTHER" id="PTHR33695:SF1">
    <property type="entry name" value="LIPOPROTEIN SIGNAL PEPTIDASE"/>
    <property type="match status" value="1"/>
</dbReference>
<dbReference type="GO" id="GO:0006508">
    <property type="term" value="P:proteolysis"/>
    <property type="evidence" value="ECO:0007669"/>
    <property type="project" value="UniProtKB-KW"/>
</dbReference>
<feature type="transmembrane region" description="Helical" evidence="9">
    <location>
        <begin position="126"/>
        <end position="150"/>
    </location>
</feature>
<comment type="caution">
    <text evidence="11">The sequence shown here is derived from an EMBL/GenBank/DDBJ whole genome shotgun (WGS) entry which is preliminary data.</text>
</comment>
<evidence type="ECO:0000256" key="8">
    <source>
        <dbReference type="ARBA" id="ARBA00023136"/>
    </source>
</evidence>
<reference evidence="11" key="1">
    <citation type="submission" date="2020-10" db="EMBL/GenBank/DDBJ databases">
        <authorList>
            <person name="Gilroy R."/>
        </authorList>
    </citation>
    <scope>NUCLEOTIDE SEQUENCE</scope>
    <source>
        <strain evidence="11">CHK187-14744</strain>
    </source>
</reference>
<evidence type="ECO:0000313" key="12">
    <source>
        <dbReference type="Proteomes" id="UP000824164"/>
    </source>
</evidence>
<evidence type="ECO:0000256" key="6">
    <source>
        <dbReference type="ARBA" id="ARBA00022801"/>
    </source>
</evidence>
<keyword evidence="8 9" id="KW-0472">Membrane</keyword>
<keyword evidence="7 9" id="KW-1133">Transmembrane helix</keyword>
<dbReference type="GO" id="GO:0005886">
    <property type="term" value="C:plasma membrane"/>
    <property type="evidence" value="ECO:0007669"/>
    <property type="project" value="UniProtKB-SubCell"/>
</dbReference>
<dbReference type="Pfam" id="PF01252">
    <property type="entry name" value="Peptidase_A8"/>
    <property type="match status" value="1"/>
</dbReference>
<dbReference type="AlphaFoldDB" id="A0A9D1KWZ7"/>
<dbReference type="GO" id="GO:0004190">
    <property type="term" value="F:aspartic-type endopeptidase activity"/>
    <property type="evidence" value="ECO:0007669"/>
    <property type="project" value="UniProtKB-UniRule"/>
</dbReference>
<evidence type="ECO:0000256" key="7">
    <source>
        <dbReference type="ARBA" id="ARBA00022989"/>
    </source>
</evidence>
<dbReference type="PRINTS" id="PR00781">
    <property type="entry name" value="LIPOSIGPTASE"/>
</dbReference>
<comment type="similarity">
    <text evidence="1 9 10">Belongs to the peptidase A8 family.</text>
</comment>
<dbReference type="EC" id="3.4.23.36" evidence="9"/>
<dbReference type="InterPro" id="IPR001872">
    <property type="entry name" value="Peptidase_A8"/>
</dbReference>
<comment type="pathway">
    <text evidence="9">Protein modification; lipoprotein biosynthesis (signal peptide cleavage).</text>
</comment>
<comment type="function">
    <text evidence="9">This protein specifically catalyzes the removal of signal peptides from prolipoproteins.</text>
</comment>
<comment type="catalytic activity">
    <reaction evidence="9">
        <text>Release of signal peptides from bacterial membrane prolipoproteins. Hydrolyzes -Xaa-Yaa-Zaa-|-(S,diacylglyceryl)Cys-, in which Xaa is hydrophobic (preferably Leu), and Yaa (Ala or Ser) and Zaa (Gly or Ala) have small, neutral side chains.</text>
        <dbReference type="EC" id="3.4.23.36"/>
    </reaction>
</comment>
<dbReference type="HAMAP" id="MF_00161">
    <property type="entry name" value="LspA"/>
    <property type="match status" value="1"/>
</dbReference>
<evidence type="ECO:0000256" key="4">
    <source>
        <dbReference type="ARBA" id="ARBA00022692"/>
    </source>
</evidence>